<gene>
    <name evidence="6" type="ORF">DL546_009090</name>
</gene>
<evidence type="ECO:0000256" key="2">
    <source>
        <dbReference type="ARBA" id="ARBA00022555"/>
    </source>
</evidence>
<accession>A0A420YK21</accession>
<evidence type="ECO:0000256" key="5">
    <source>
        <dbReference type="ARBA" id="ARBA00038063"/>
    </source>
</evidence>
<dbReference type="Proteomes" id="UP000275385">
    <property type="component" value="Unassembled WGS sequence"/>
</dbReference>
<dbReference type="Pfam" id="PF01195">
    <property type="entry name" value="Pept_tRNA_hydro"/>
    <property type="match status" value="1"/>
</dbReference>
<dbReference type="EMBL" id="QVQW01000006">
    <property type="protein sequence ID" value="RKU48126.1"/>
    <property type="molecule type" value="Genomic_DNA"/>
</dbReference>
<keyword evidence="4" id="KW-0694">RNA-binding</keyword>
<dbReference type="SUPFAM" id="SSF53178">
    <property type="entry name" value="Peptidyl-tRNA hydrolase-like"/>
    <property type="match status" value="1"/>
</dbReference>
<dbReference type="InterPro" id="IPR018171">
    <property type="entry name" value="Pept_tRNA_hydro_CS"/>
</dbReference>
<evidence type="ECO:0000256" key="3">
    <source>
        <dbReference type="ARBA" id="ARBA00022801"/>
    </source>
</evidence>
<dbReference type="OrthoDB" id="1711136at2759"/>
<evidence type="ECO:0000256" key="4">
    <source>
        <dbReference type="ARBA" id="ARBA00022884"/>
    </source>
</evidence>
<proteinExistence type="inferred from homology"/>
<evidence type="ECO:0000313" key="7">
    <source>
        <dbReference type="Proteomes" id="UP000275385"/>
    </source>
</evidence>
<dbReference type="PANTHER" id="PTHR17224:SF1">
    <property type="entry name" value="PEPTIDYL-TRNA HYDROLASE"/>
    <property type="match status" value="1"/>
</dbReference>
<dbReference type="Gene3D" id="3.40.50.1470">
    <property type="entry name" value="Peptidyl-tRNA hydrolase"/>
    <property type="match status" value="1"/>
</dbReference>
<comment type="caution">
    <text evidence="6">The sequence shown here is derived from an EMBL/GenBank/DDBJ whole genome shotgun (WGS) entry which is preliminary data.</text>
</comment>
<keyword evidence="2" id="KW-0820">tRNA-binding</keyword>
<keyword evidence="7" id="KW-1185">Reference proteome</keyword>
<reference evidence="6 7" key="1">
    <citation type="submission" date="2018-08" db="EMBL/GenBank/DDBJ databases">
        <title>Draft genome of the lignicolous fungus Coniochaeta pulveracea.</title>
        <authorList>
            <person name="Borstlap C.J."/>
            <person name="De Witt R.N."/>
            <person name="Botha A."/>
            <person name="Volschenk H."/>
        </authorList>
    </citation>
    <scope>NUCLEOTIDE SEQUENCE [LARGE SCALE GENOMIC DNA]</scope>
    <source>
        <strain evidence="6 7">CAB683</strain>
    </source>
</reference>
<keyword evidence="3" id="KW-0378">Hydrolase</keyword>
<dbReference type="STRING" id="177199.A0A420YK21"/>
<evidence type="ECO:0000313" key="6">
    <source>
        <dbReference type="EMBL" id="RKU48126.1"/>
    </source>
</evidence>
<dbReference type="GO" id="GO:0004045">
    <property type="term" value="F:peptidyl-tRNA hydrolase activity"/>
    <property type="evidence" value="ECO:0007669"/>
    <property type="project" value="UniProtKB-EC"/>
</dbReference>
<dbReference type="AlphaFoldDB" id="A0A420YK21"/>
<dbReference type="PANTHER" id="PTHR17224">
    <property type="entry name" value="PEPTIDYL-TRNA HYDROLASE"/>
    <property type="match status" value="1"/>
</dbReference>
<sequence>MFNPRFLVVSLGNPAPYHETIHSAGHVALIAAQHKLRATQPDFTALRFGKKSTQTSLGPKYTFIQSPTEMNITGPWLSKAYRDVLVNENLSPSEMGLILVHDDLESDFGKVKVRKWDQSHKGHNGIKSVAASLRSPSNPGCAPWSRISIGVGRPTKRDAATVSEFVLRPLSKYQKELIADNATPDIMTCLSELEEEWRERIG</sequence>
<protein>
    <recommendedName>
        <fullName evidence="1">peptidyl-tRNA hydrolase</fullName>
        <ecNumber evidence="1">3.1.1.29</ecNumber>
    </recommendedName>
</protein>
<evidence type="ECO:0000256" key="1">
    <source>
        <dbReference type="ARBA" id="ARBA00013260"/>
    </source>
</evidence>
<dbReference type="InterPro" id="IPR001328">
    <property type="entry name" value="Pept_tRNA_hydro"/>
</dbReference>
<organism evidence="6 7">
    <name type="scientific">Coniochaeta pulveracea</name>
    <dbReference type="NCBI Taxonomy" id="177199"/>
    <lineage>
        <taxon>Eukaryota</taxon>
        <taxon>Fungi</taxon>
        <taxon>Dikarya</taxon>
        <taxon>Ascomycota</taxon>
        <taxon>Pezizomycotina</taxon>
        <taxon>Sordariomycetes</taxon>
        <taxon>Sordariomycetidae</taxon>
        <taxon>Coniochaetales</taxon>
        <taxon>Coniochaetaceae</taxon>
        <taxon>Coniochaeta</taxon>
    </lineage>
</organism>
<dbReference type="InterPro" id="IPR036416">
    <property type="entry name" value="Pept_tRNA_hydro_sf"/>
</dbReference>
<comment type="similarity">
    <text evidence="5">Belongs to the PTH family.</text>
</comment>
<name>A0A420YK21_9PEZI</name>
<dbReference type="EC" id="3.1.1.29" evidence="1"/>
<dbReference type="PROSITE" id="PS01196">
    <property type="entry name" value="PEPT_TRNA_HYDROL_2"/>
    <property type="match status" value="1"/>
</dbReference>
<dbReference type="GO" id="GO:0000049">
    <property type="term" value="F:tRNA binding"/>
    <property type="evidence" value="ECO:0007669"/>
    <property type="project" value="UniProtKB-KW"/>
</dbReference>